<sequence length="345" mass="37501">MQSSTNRSGDRYSFPQKVWIASGIVALVVVGLLFLQATFSVLLLVLAGVLIAVFFRGLSALLRRKTGWKEGLCLIFSVIGTLLLVALLFWLIGARVQQQAVQLSDTLPATVSKAKAQLAQNPLGQKLLQKISSPGTQKKFQVVVQGFFRSTFGILGDVYVILFLGIFFTVSPKIYTKGLVHLLPVAAQETAQTVLDKIGQNLLKWLKGKLFAMLVVFVLTAVGLVLMGVPMWLVLAIIAGLLNFIPNFGPLIAMVPAVLVALMQDFTTALMVAGLYILVQVAESNFITPSVQKKLINIPPALIILAQLFVSPFAGGWGLVLATPLMVIIMILVQELYLKKREKGN</sequence>
<organism evidence="7 8">
    <name type="scientific">Flavisolibacter ginsenosidimutans</name>
    <dbReference type="NCBI Taxonomy" id="661481"/>
    <lineage>
        <taxon>Bacteria</taxon>
        <taxon>Pseudomonadati</taxon>
        <taxon>Bacteroidota</taxon>
        <taxon>Chitinophagia</taxon>
        <taxon>Chitinophagales</taxon>
        <taxon>Chitinophagaceae</taxon>
        <taxon>Flavisolibacter</taxon>
    </lineage>
</organism>
<evidence type="ECO:0000313" key="8">
    <source>
        <dbReference type="Proteomes" id="UP000321204"/>
    </source>
</evidence>
<keyword evidence="3 6" id="KW-0812">Transmembrane</keyword>
<name>A0A5B8UFW9_9BACT</name>
<feature type="transmembrane region" description="Helical" evidence="6">
    <location>
        <begin position="210"/>
        <end position="239"/>
    </location>
</feature>
<comment type="similarity">
    <text evidence="2">Belongs to the autoinducer-2 exporter (AI-2E) (TC 2.A.86) family.</text>
</comment>
<dbReference type="GO" id="GO:0055085">
    <property type="term" value="P:transmembrane transport"/>
    <property type="evidence" value="ECO:0007669"/>
    <property type="project" value="TreeGrafter"/>
</dbReference>
<dbReference type="PANTHER" id="PTHR21716">
    <property type="entry name" value="TRANSMEMBRANE PROTEIN"/>
    <property type="match status" value="1"/>
</dbReference>
<comment type="subcellular location">
    <subcellularLocation>
        <location evidence="1">Membrane</location>
        <topology evidence="1">Multi-pass membrane protein</topology>
    </subcellularLocation>
</comment>
<dbReference type="KEGG" id="fgg:FSB75_04560"/>
<evidence type="ECO:0000256" key="6">
    <source>
        <dbReference type="SAM" id="Phobius"/>
    </source>
</evidence>
<dbReference type="Proteomes" id="UP000321204">
    <property type="component" value="Chromosome"/>
</dbReference>
<accession>A0A5B8UFW9</accession>
<proteinExistence type="inferred from homology"/>
<protein>
    <submittedName>
        <fullName evidence="7">AI-2E family transporter</fullName>
    </submittedName>
</protein>
<dbReference type="AlphaFoldDB" id="A0A5B8UFW9"/>
<feature type="transmembrane region" description="Helical" evidence="6">
    <location>
        <begin position="41"/>
        <end position="59"/>
    </location>
</feature>
<evidence type="ECO:0000256" key="3">
    <source>
        <dbReference type="ARBA" id="ARBA00022692"/>
    </source>
</evidence>
<evidence type="ECO:0000256" key="5">
    <source>
        <dbReference type="ARBA" id="ARBA00023136"/>
    </source>
</evidence>
<dbReference type="Pfam" id="PF01594">
    <property type="entry name" value="AI-2E_transport"/>
    <property type="match status" value="1"/>
</dbReference>
<feature type="transmembrane region" description="Helical" evidence="6">
    <location>
        <begin position="291"/>
        <end position="310"/>
    </location>
</feature>
<keyword evidence="4 6" id="KW-1133">Transmembrane helix</keyword>
<dbReference type="GO" id="GO:0016020">
    <property type="term" value="C:membrane"/>
    <property type="evidence" value="ECO:0007669"/>
    <property type="project" value="UniProtKB-SubCell"/>
</dbReference>
<feature type="transmembrane region" description="Helical" evidence="6">
    <location>
        <begin position="18"/>
        <end position="35"/>
    </location>
</feature>
<evidence type="ECO:0000313" key="7">
    <source>
        <dbReference type="EMBL" id="QEC55206.1"/>
    </source>
</evidence>
<dbReference type="InterPro" id="IPR002549">
    <property type="entry name" value="AI-2E-like"/>
</dbReference>
<feature type="transmembrane region" description="Helical" evidence="6">
    <location>
        <begin position="316"/>
        <end position="338"/>
    </location>
</feature>
<dbReference type="PANTHER" id="PTHR21716:SF62">
    <property type="entry name" value="TRANSPORT PROTEIN YDBI-RELATED"/>
    <property type="match status" value="1"/>
</dbReference>
<feature type="transmembrane region" description="Helical" evidence="6">
    <location>
        <begin position="147"/>
        <end position="170"/>
    </location>
</feature>
<keyword evidence="8" id="KW-1185">Reference proteome</keyword>
<dbReference type="EMBL" id="CP042433">
    <property type="protein sequence ID" value="QEC55206.1"/>
    <property type="molecule type" value="Genomic_DNA"/>
</dbReference>
<dbReference type="RefSeq" id="WP_146783445.1">
    <property type="nucleotide sequence ID" value="NZ_BAABIO010000006.1"/>
</dbReference>
<reference evidence="7 8" key="1">
    <citation type="journal article" date="2015" name="Int. J. Syst. Evol. Microbiol.">
        <title>Flavisolibacter ginsenosidimutans sp. nov., with ginsenoside-converting activity isolated from soil used for cultivating ginseng.</title>
        <authorList>
            <person name="Zhao Y."/>
            <person name="Liu Q."/>
            <person name="Kang M.S."/>
            <person name="Jin F."/>
            <person name="Yu H."/>
            <person name="Im W.T."/>
        </authorList>
    </citation>
    <scope>NUCLEOTIDE SEQUENCE [LARGE SCALE GENOMIC DNA]</scope>
    <source>
        <strain evidence="7 8">Gsoil 636</strain>
    </source>
</reference>
<evidence type="ECO:0000256" key="4">
    <source>
        <dbReference type="ARBA" id="ARBA00022989"/>
    </source>
</evidence>
<feature type="transmembrane region" description="Helical" evidence="6">
    <location>
        <begin position="71"/>
        <end position="92"/>
    </location>
</feature>
<dbReference type="OrthoDB" id="5761230at2"/>
<evidence type="ECO:0000256" key="1">
    <source>
        <dbReference type="ARBA" id="ARBA00004141"/>
    </source>
</evidence>
<feature type="transmembrane region" description="Helical" evidence="6">
    <location>
        <begin position="251"/>
        <end position="279"/>
    </location>
</feature>
<evidence type="ECO:0000256" key="2">
    <source>
        <dbReference type="ARBA" id="ARBA00009773"/>
    </source>
</evidence>
<gene>
    <name evidence="7" type="ORF">FSB75_04560</name>
</gene>
<keyword evidence="5 6" id="KW-0472">Membrane</keyword>